<dbReference type="PROSITE" id="PS50089">
    <property type="entry name" value="ZF_RING_2"/>
    <property type="match status" value="1"/>
</dbReference>
<dbReference type="SMART" id="SM00356">
    <property type="entry name" value="ZnF_C3H1"/>
    <property type="match status" value="1"/>
</dbReference>
<dbReference type="PANTHER" id="PTHR12930:SF0">
    <property type="entry name" value="RING FINGER PROTEIN 113B"/>
    <property type="match status" value="1"/>
</dbReference>
<dbReference type="EMBL" id="JASFZW010000005">
    <property type="protein sequence ID" value="KAK2078286.1"/>
    <property type="molecule type" value="Genomic_DNA"/>
</dbReference>
<dbReference type="InterPro" id="IPR001841">
    <property type="entry name" value="Znf_RING"/>
</dbReference>
<protein>
    <recommendedName>
        <fullName evidence="10">RING-type E3 ubiquitin transferase</fullName>
    </recommendedName>
</protein>
<evidence type="ECO:0008006" key="10">
    <source>
        <dbReference type="Google" id="ProtNLM"/>
    </source>
</evidence>
<dbReference type="InterPro" id="IPR013083">
    <property type="entry name" value="Znf_RING/FYVE/PHD"/>
</dbReference>
<dbReference type="SUPFAM" id="SSF90229">
    <property type="entry name" value="CCCH zinc finger"/>
    <property type="match status" value="1"/>
</dbReference>
<proteinExistence type="predicted"/>
<dbReference type="SMART" id="SM00184">
    <property type="entry name" value="RING"/>
    <property type="match status" value="1"/>
</dbReference>
<organism evidence="8 9">
    <name type="scientific">Prototheca wickerhamii</name>
    <dbReference type="NCBI Taxonomy" id="3111"/>
    <lineage>
        <taxon>Eukaryota</taxon>
        <taxon>Viridiplantae</taxon>
        <taxon>Chlorophyta</taxon>
        <taxon>core chlorophytes</taxon>
        <taxon>Trebouxiophyceae</taxon>
        <taxon>Chlorellales</taxon>
        <taxon>Chlorellaceae</taxon>
        <taxon>Prototheca</taxon>
    </lineage>
</organism>
<evidence type="ECO:0000259" key="6">
    <source>
        <dbReference type="PROSITE" id="PS50089"/>
    </source>
</evidence>
<dbReference type="SUPFAM" id="SSF57850">
    <property type="entry name" value="RING/U-box"/>
    <property type="match status" value="1"/>
</dbReference>
<keyword evidence="2 4" id="KW-0863">Zinc-finger</keyword>
<dbReference type="Proteomes" id="UP001255856">
    <property type="component" value="Unassembled WGS sequence"/>
</dbReference>
<evidence type="ECO:0000313" key="8">
    <source>
        <dbReference type="EMBL" id="KAK2078286.1"/>
    </source>
</evidence>
<dbReference type="GO" id="GO:0008270">
    <property type="term" value="F:zinc ion binding"/>
    <property type="evidence" value="ECO:0007669"/>
    <property type="project" value="UniProtKB-KW"/>
</dbReference>
<evidence type="ECO:0000256" key="5">
    <source>
        <dbReference type="SAM" id="MobiDB-lite"/>
    </source>
</evidence>
<feature type="region of interest" description="Disordered" evidence="5">
    <location>
        <begin position="1"/>
        <end position="104"/>
    </location>
</feature>
<dbReference type="Gene3D" id="3.30.40.10">
    <property type="entry name" value="Zinc/RING finger domain, C3HC4 (zinc finger)"/>
    <property type="match status" value="1"/>
</dbReference>
<feature type="domain" description="RING-type" evidence="6">
    <location>
        <begin position="249"/>
        <end position="289"/>
    </location>
</feature>
<feature type="compositionally biased region" description="Polar residues" evidence="5">
    <location>
        <begin position="75"/>
        <end position="86"/>
    </location>
</feature>
<dbReference type="InterPro" id="IPR036855">
    <property type="entry name" value="Znf_CCCH_sf"/>
</dbReference>
<evidence type="ECO:0000256" key="2">
    <source>
        <dbReference type="ARBA" id="ARBA00022771"/>
    </source>
</evidence>
<evidence type="ECO:0000256" key="4">
    <source>
        <dbReference type="PROSITE-ProRule" id="PRU00723"/>
    </source>
</evidence>
<dbReference type="InterPro" id="IPR017907">
    <property type="entry name" value="Znf_RING_CS"/>
</dbReference>
<dbReference type="Gene3D" id="4.10.1000.10">
    <property type="entry name" value="Zinc finger, CCCH-type"/>
    <property type="match status" value="1"/>
</dbReference>
<dbReference type="Pfam" id="PF14634">
    <property type="entry name" value="zf-RING_5"/>
    <property type="match status" value="1"/>
</dbReference>
<dbReference type="InterPro" id="IPR039971">
    <property type="entry name" value="CWC24-like"/>
</dbReference>
<comment type="caution">
    <text evidence="8">The sequence shown here is derived from an EMBL/GenBank/DDBJ whole genome shotgun (WGS) entry which is preliminary data.</text>
</comment>
<keyword evidence="9" id="KW-1185">Reference proteome</keyword>
<evidence type="ECO:0000256" key="1">
    <source>
        <dbReference type="ARBA" id="ARBA00022723"/>
    </source>
</evidence>
<evidence type="ECO:0000256" key="3">
    <source>
        <dbReference type="ARBA" id="ARBA00022833"/>
    </source>
</evidence>
<sequence length="318" mass="34834">MERGPDSASEPGAETSTSAPVFVAKRRNRGNIRKKTADEEQTGQDDLVLAPKRQARSRPEGDAGQGAEHRPFAFDSNNALQQQSDGGATRALETETATDRDGRALREKVLAQGDEAAGEGGGTYKGLTGYRDYRAGFRREQTIASEKGGGAHGPLRASTNVRMTVRIDYQPDICKDYKETGYCGFGDACKFLHDRGDYKAGYELDREWEEKQKRERERKLEAWAGEAGAEAADADASDSDADEQLPFACFICRERWSKWSDPVVSRCGHYFCESCALKENARTGKCPACGQAFQGLFNAAHEIVKKVREEEAAAVAAA</sequence>
<name>A0AAD9MN98_PROWI</name>
<feature type="domain" description="C3H1-type" evidence="7">
    <location>
        <begin position="168"/>
        <end position="196"/>
    </location>
</feature>
<keyword evidence="1 4" id="KW-0479">Metal-binding</keyword>
<dbReference type="PANTHER" id="PTHR12930">
    <property type="entry name" value="ZINC FINGER PROTEIN 183"/>
    <property type="match status" value="1"/>
</dbReference>
<evidence type="ECO:0000259" key="7">
    <source>
        <dbReference type="PROSITE" id="PS50103"/>
    </source>
</evidence>
<evidence type="ECO:0000313" key="9">
    <source>
        <dbReference type="Proteomes" id="UP001255856"/>
    </source>
</evidence>
<keyword evidence="3 4" id="KW-0862">Zinc</keyword>
<dbReference type="InterPro" id="IPR000571">
    <property type="entry name" value="Znf_CCCH"/>
</dbReference>
<feature type="zinc finger region" description="C3H1-type" evidence="4">
    <location>
        <begin position="168"/>
        <end position="196"/>
    </location>
</feature>
<reference evidence="8" key="1">
    <citation type="submission" date="2021-01" db="EMBL/GenBank/DDBJ databases">
        <authorList>
            <person name="Eckstrom K.M.E."/>
        </authorList>
    </citation>
    <scope>NUCLEOTIDE SEQUENCE</scope>
    <source>
        <strain evidence="8">UVCC 0001</strain>
    </source>
</reference>
<feature type="compositionally biased region" description="Basic and acidic residues" evidence="5">
    <location>
        <begin position="57"/>
        <end position="72"/>
    </location>
</feature>
<dbReference type="AlphaFoldDB" id="A0AAD9MN98"/>
<dbReference type="CDD" id="cd16539">
    <property type="entry name" value="RING-HC_RNF113A_B"/>
    <property type="match status" value="1"/>
</dbReference>
<dbReference type="GO" id="GO:0034247">
    <property type="term" value="P:snoRNA splicing"/>
    <property type="evidence" value="ECO:0007669"/>
    <property type="project" value="TreeGrafter"/>
</dbReference>
<dbReference type="GO" id="GO:0005684">
    <property type="term" value="C:U2-type spliceosomal complex"/>
    <property type="evidence" value="ECO:0007669"/>
    <property type="project" value="TreeGrafter"/>
</dbReference>
<gene>
    <name evidence="8" type="ORF">QBZ16_004155</name>
</gene>
<accession>A0AAD9MN98</accession>
<dbReference type="PROSITE" id="PS00518">
    <property type="entry name" value="ZF_RING_1"/>
    <property type="match status" value="1"/>
</dbReference>
<dbReference type="PROSITE" id="PS50103">
    <property type="entry name" value="ZF_C3H1"/>
    <property type="match status" value="1"/>
</dbReference>
<dbReference type="Pfam" id="PF00642">
    <property type="entry name" value="zf-CCCH"/>
    <property type="match status" value="1"/>
</dbReference>
<feature type="compositionally biased region" description="Basic residues" evidence="5">
    <location>
        <begin position="24"/>
        <end position="34"/>
    </location>
</feature>